<accession>A0ACC0D425</accession>
<protein>
    <submittedName>
        <fullName evidence="1">Uncharacterized protein</fullName>
    </submittedName>
</protein>
<sequence length="727" mass="83265">MPGCFELWMESAPQPPLRYRVLLKFRVLRYIDWSRKSPLLLRHDSFPTKHPPQLRRFVVNEPLDTPSQLLWELYSEEPAILDRAITSLTFPLPRHRIYDVSLTQDLELIKRLFYPLGSTAEDDLATDLAFLQKLSNDMHSKFQLNDKTLRQKVDSKYVYLSPSWTQLGNNLNDELELHLSIMKQKIKHFLDDQTQRSDSGSPYPSEVDLMQIFSGIRTATVLLFAVSGTGKTQSIKSLLSRRFGFYFQPCSLSSEYPGLHDPRRTTGSRDTLHLFKILNYVNELIDHNNYTPNLFSLIRNWLTRLVACRYIGLAQFLQLAKDTNIPKSSLPRLWFDLQTCDTIDPFSDLFQISIFFPSFDYSSSEFWKSDDPFSNTFESALDTIRHGIQNSGIDQEKLYHCLDEAQVDAELRFPYLASNNEFTMLSIWTLVLKIAQAWDPLMIIPTLTGNTVVEEYPVIFSGTSLNIIHVEKTLRRCLSPEEIGQIATAPRGVDLTAWRGALTYTHSDFPLVKTKQQFWSIMDSQGFLGYIRALCTKLGTRAGEVDSVAGQLSDIAFTHGQIVHGRARWSVIYLQLLKTSLEGTGALQRDEFELKAKDAARLAADQVKKDLIQRLSSLKSRRTLMHDLCWAVIASDLLDRPTAFNSAESHKLITEAFACMEVWRQGDPKVMLKERLAVSAAKDFFLSTDDMRQTVEKNLIEFLNLQQHDASSLGKAAEWFLAWVDII</sequence>
<reference evidence="1 2" key="1">
    <citation type="journal article" date="2022" name="New Phytol.">
        <title>Ecological generalism drives hyperdiversity of secondary metabolite gene clusters in xylarialean endophytes.</title>
        <authorList>
            <person name="Franco M.E.E."/>
            <person name="Wisecaver J.H."/>
            <person name="Arnold A.E."/>
            <person name="Ju Y.M."/>
            <person name="Slot J.C."/>
            <person name="Ahrendt S."/>
            <person name="Moore L.P."/>
            <person name="Eastman K.E."/>
            <person name="Scott K."/>
            <person name="Konkel Z."/>
            <person name="Mondo S.J."/>
            <person name="Kuo A."/>
            <person name="Hayes R.D."/>
            <person name="Haridas S."/>
            <person name="Andreopoulos B."/>
            <person name="Riley R."/>
            <person name="LaButti K."/>
            <person name="Pangilinan J."/>
            <person name="Lipzen A."/>
            <person name="Amirebrahimi M."/>
            <person name="Yan J."/>
            <person name="Adam C."/>
            <person name="Keymanesh K."/>
            <person name="Ng V."/>
            <person name="Louie K."/>
            <person name="Northen T."/>
            <person name="Drula E."/>
            <person name="Henrissat B."/>
            <person name="Hsieh H.M."/>
            <person name="Youens-Clark K."/>
            <person name="Lutzoni F."/>
            <person name="Miadlikowska J."/>
            <person name="Eastwood D.C."/>
            <person name="Hamelin R.C."/>
            <person name="Grigoriev I.V."/>
            <person name="U'Ren J.M."/>
        </authorList>
    </citation>
    <scope>NUCLEOTIDE SEQUENCE [LARGE SCALE GENOMIC DNA]</scope>
    <source>
        <strain evidence="1 2">ER1909</strain>
    </source>
</reference>
<dbReference type="Proteomes" id="UP001497680">
    <property type="component" value="Unassembled WGS sequence"/>
</dbReference>
<keyword evidence="2" id="KW-1185">Reference proteome</keyword>
<gene>
    <name evidence="1" type="ORF">F4821DRAFT_106797</name>
</gene>
<proteinExistence type="predicted"/>
<evidence type="ECO:0000313" key="2">
    <source>
        <dbReference type="Proteomes" id="UP001497680"/>
    </source>
</evidence>
<evidence type="ECO:0000313" key="1">
    <source>
        <dbReference type="EMBL" id="KAI6087374.1"/>
    </source>
</evidence>
<comment type="caution">
    <text evidence="1">The sequence shown here is derived from an EMBL/GenBank/DDBJ whole genome shotgun (WGS) entry which is preliminary data.</text>
</comment>
<organism evidence="1 2">
    <name type="scientific">Hypoxylon rubiginosum</name>
    <dbReference type="NCBI Taxonomy" id="110542"/>
    <lineage>
        <taxon>Eukaryota</taxon>
        <taxon>Fungi</taxon>
        <taxon>Dikarya</taxon>
        <taxon>Ascomycota</taxon>
        <taxon>Pezizomycotina</taxon>
        <taxon>Sordariomycetes</taxon>
        <taxon>Xylariomycetidae</taxon>
        <taxon>Xylariales</taxon>
        <taxon>Hypoxylaceae</taxon>
        <taxon>Hypoxylon</taxon>
    </lineage>
</organism>
<name>A0ACC0D425_9PEZI</name>
<dbReference type="EMBL" id="MU394308">
    <property type="protein sequence ID" value="KAI6087374.1"/>
    <property type="molecule type" value="Genomic_DNA"/>
</dbReference>